<dbReference type="RefSeq" id="WP_379661590.1">
    <property type="nucleotide sequence ID" value="NZ_JBHUDG010000003.1"/>
</dbReference>
<comment type="caution">
    <text evidence="1">The sequence shown here is derived from an EMBL/GenBank/DDBJ whole genome shotgun (WGS) entry which is preliminary data.</text>
</comment>
<evidence type="ECO:0000313" key="2">
    <source>
        <dbReference type="Proteomes" id="UP001597118"/>
    </source>
</evidence>
<evidence type="ECO:0000313" key="1">
    <source>
        <dbReference type="EMBL" id="MFD1629210.1"/>
    </source>
</evidence>
<organism evidence="1 2">
    <name type="scientific">Pseudopedobacter beijingensis</name>
    <dbReference type="NCBI Taxonomy" id="1207056"/>
    <lineage>
        <taxon>Bacteria</taxon>
        <taxon>Pseudomonadati</taxon>
        <taxon>Bacteroidota</taxon>
        <taxon>Sphingobacteriia</taxon>
        <taxon>Sphingobacteriales</taxon>
        <taxon>Sphingobacteriaceae</taxon>
        <taxon>Pseudopedobacter</taxon>
    </lineage>
</organism>
<dbReference type="EMBL" id="JBHUDG010000003">
    <property type="protein sequence ID" value="MFD1629210.1"/>
    <property type="molecule type" value="Genomic_DNA"/>
</dbReference>
<protein>
    <recommendedName>
        <fullName evidence="3">DUF2116 family Zn-ribbon domain-containing protein</fullName>
    </recommendedName>
</protein>
<name>A0ABW4IAG3_9SPHI</name>
<keyword evidence="2" id="KW-1185">Reference proteome</keyword>
<dbReference type="Proteomes" id="UP001597118">
    <property type="component" value="Unassembled WGS sequence"/>
</dbReference>
<gene>
    <name evidence="1" type="ORF">ACFSAH_04930</name>
</gene>
<evidence type="ECO:0008006" key="3">
    <source>
        <dbReference type="Google" id="ProtNLM"/>
    </source>
</evidence>
<proteinExistence type="predicted"/>
<sequence>MERLCLDCQQPIVGRADKKFCDDQCRTNYNNRLKADDNSPLKHINKILRKNYSILKSCNPGGKTKVKRELLLQKGFDFSYHTHLYTTQKGNTYFFCYDYGYLLLEKEEVLLVKREEKGKP</sequence>
<reference evidence="2" key="1">
    <citation type="journal article" date="2019" name="Int. J. Syst. Evol. Microbiol.">
        <title>The Global Catalogue of Microorganisms (GCM) 10K type strain sequencing project: providing services to taxonomists for standard genome sequencing and annotation.</title>
        <authorList>
            <consortium name="The Broad Institute Genomics Platform"/>
            <consortium name="The Broad Institute Genome Sequencing Center for Infectious Disease"/>
            <person name="Wu L."/>
            <person name="Ma J."/>
        </authorList>
    </citation>
    <scope>NUCLEOTIDE SEQUENCE [LARGE SCALE GENOMIC DNA]</scope>
    <source>
        <strain evidence="2">CCUG 53762</strain>
    </source>
</reference>
<accession>A0ABW4IAG3</accession>